<dbReference type="OrthoDB" id="70840at2"/>
<keyword evidence="2" id="KW-0012">Acyltransferase</keyword>
<dbReference type="InterPro" id="IPR000182">
    <property type="entry name" value="GNAT_dom"/>
</dbReference>
<evidence type="ECO:0000256" key="1">
    <source>
        <dbReference type="ARBA" id="ARBA00022679"/>
    </source>
</evidence>
<dbReference type="Proteomes" id="UP000271573">
    <property type="component" value="Chromosome"/>
</dbReference>
<dbReference type="Pfam" id="PF00583">
    <property type="entry name" value="Acetyltransf_1"/>
    <property type="match status" value="1"/>
</dbReference>
<dbReference type="PANTHER" id="PTHR43877">
    <property type="entry name" value="AMINOALKYLPHOSPHONATE N-ACETYLTRANSFERASE-RELATED-RELATED"/>
    <property type="match status" value="1"/>
</dbReference>
<evidence type="ECO:0000313" key="4">
    <source>
        <dbReference type="EMBL" id="BBH18457.1"/>
    </source>
</evidence>
<evidence type="ECO:0000313" key="5">
    <source>
        <dbReference type="Proteomes" id="UP000271573"/>
    </source>
</evidence>
<dbReference type="PANTHER" id="PTHR43877:SF2">
    <property type="entry name" value="AMINOALKYLPHOSPHONATE N-ACETYLTRANSFERASE-RELATED"/>
    <property type="match status" value="1"/>
</dbReference>
<dbReference type="SUPFAM" id="SSF55729">
    <property type="entry name" value="Acyl-CoA N-acyltransferases (Nat)"/>
    <property type="match status" value="1"/>
</dbReference>
<dbReference type="Gene3D" id="3.40.630.30">
    <property type="match status" value="1"/>
</dbReference>
<gene>
    <name evidence="4" type="ORF">Back2_27440</name>
</gene>
<dbReference type="KEGG" id="nbe:Back2_27440"/>
<dbReference type="InterPro" id="IPR050832">
    <property type="entry name" value="Bact_Acetyltransf"/>
</dbReference>
<accession>A0A3G9IHF2</accession>
<dbReference type="RefSeq" id="WP_125569760.1">
    <property type="nucleotide sequence ID" value="NZ_AP019307.1"/>
</dbReference>
<keyword evidence="1 4" id="KW-0808">Transferase</keyword>
<dbReference type="InterPro" id="IPR016181">
    <property type="entry name" value="Acyl_CoA_acyltransferase"/>
</dbReference>
<evidence type="ECO:0000256" key="2">
    <source>
        <dbReference type="ARBA" id="ARBA00023315"/>
    </source>
</evidence>
<dbReference type="PROSITE" id="PS51186">
    <property type="entry name" value="GNAT"/>
    <property type="match status" value="1"/>
</dbReference>
<evidence type="ECO:0000259" key="3">
    <source>
        <dbReference type="PROSITE" id="PS51186"/>
    </source>
</evidence>
<name>A0A3G9IHF2_9ACTN</name>
<proteinExistence type="predicted"/>
<feature type="domain" description="N-acetyltransferase" evidence="3">
    <location>
        <begin position="13"/>
        <end position="158"/>
    </location>
</feature>
<reference evidence="4 5" key="1">
    <citation type="submission" date="2018-11" db="EMBL/GenBank/DDBJ databases">
        <title>Complete genome sequence of Nocardioides baekrokdamisoli strain KCTC 39748.</title>
        <authorList>
            <person name="Kang S.W."/>
            <person name="Lee K.C."/>
            <person name="Kim K.K."/>
            <person name="Kim J.S."/>
            <person name="Kim D.S."/>
            <person name="Ko S.H."/>
            <person name="Yang S.H."/>
            <person name="Shin Y.K."/>
            <person name="Lee J.S."/>
        </authorList>
    </citation>
    <scope>NUCLEOTIDE SEQUENCE [LARGE SCALE GENOMIC DNA]</scope>
    <source>
        <strain evidence="4 5">KCTC 39748</strain>
    </source>
</reference>
<sequence>MPSFIPTPSDDPVSERLLTAYFTSRALGFTTHPDGYRITHPDPAWFTPPAGVFLVVEDDDGRPVGCGGVRRIDDIDEATTYEIKHLWLDPETRGRGWSRPLMTELEQQARGFGAELMVLDTNESLTAAQHLYRSSGYEETTAYNLNKNATHWFRKRLD</sequence>
<dbReference type="AlphaFoldDB" id="A0A3G9IHF2"/>
<dbReference type="GO" id="GO:0016747">
    <property type="term" value="F:acyltransferase activity, transferring groups other than amino-acyl groups"/>
    <property type="evidence" value="ECO:0007669"/>
    <property type="project" value="InterPro"/>
</dbReference>
<protein>
    <submittedName>
        <fullName evidence="4">N-acetyltransferase</fullName>
    </submittedName>
</protein>
<dbReference type="CDD" id="cd04301">
    <property type="entry name" value="NAT_SF"/>
    <property type="match status" value="1"/>
</dbReference>
<dbReference type="EMBL" id="AP019307">
    <property type="protein sequence ID" value="BBH18457.1"/>
    <property type="molecule type" value="Genomic_DNA"/>
</dbReference>
<keyword evidence="5" id="KW-1185">Reference proteome</keyword>
<organism evidence="4 5">
    <name type="scientific">Nocardioides baekrokdamisoli</name>
    <dbReference type="NCBI Taxonomy" id="1804624"/>
    <lineage>
        <taxon>Bacteria</taxon>
        <taxon>Bacillati</taxon>
        <taxon>Actinomycetota</taxon>
        <taxon>Actinomycetes</taxon>
        <taxon>Propionibacteriales</taxon>
        <taxon>Nocardioidaceae</taxon>
        <taxon>Nocardioides</taxon>
    </lineage>
</organism>